<dbReference type="InterPro" id="IPR036465">
    <property type="entry name" value="vWFA_dom_sf"/>
</dbReference>
<comment type="caution">
    <text evidence="4">The sequence shown here is derived from an EMBL/GenBank/DDBJ whole genome shotgun (WGS) entry which is preliminary data.</text>
</comment>
<dbReference type="EMBL" id="BAAAOR010000015">
    <property type="protein sequence ID" value="GAA1516265.1"/>
    <property type="molecule type" value="Genomic_DNA"/>
</dbReference>
<feature type="chain" id="PRO_5045233361" description="VWFA domain-containing protein" evidence="2">
    <location>
        <begin position="30"/>
        <end position="339"/>
    </location>
</feature>
<dbReference type="SUPFAM" id="SSF53300">
    <property type="entry name" value="vWA-like"/>
    <property type="match status" value="1"/>
</dbReference>
<evidence type="ECO:0000313" key="5">
    <source>
        <dbReference type="Proteomes" id="UP001500842"/>
    </source>
</evidence>
<dbReference type="Gene3D" id="3.40.50.410">
    <property type="entry name" value="von Willebrand factor, type A domain"/>
    <property type="match status" value="1"/>
</dbReference>
<evidence type="ECO:0000256" key="2">
    <source>
        <dbReference type="SAM" id="SignalP"/>
    </source>
</evidence>
<evidence type="ECO:0000256" key="1">
    <source>
        <dbReference type="SAM" id="MobiDB-lite"/>
    </source>
</evidence>
<dbReference type="SMART" id="SM00327">
    <property type="entry name" value="VWA"/>
    <property type="match status" value="1"/>
</dbReference>
<reference evidence="4 5" key="1">
    <citation type="journal article" date="2019" name="Int. J. Syst. Evol. Microbiol.">
        <title>The Global Catalogue of Microorganisms (GCM) 10K type strain sequencing project: providing services to taxonomists for standard genome sequencing and annotation.</title>
        <authorList>
            <consortium name="The Broad Institute Genomics Platform"/>
            <consortium name="The Broad Institute Genome Sequencing Center for Infectious Disease"/>
            <person name="Wu L."/>
            <person name="Ma J."/>
        </authorList>
    </citation>
    <scope>NUCLEOTIDE SEQUENCE [LARGE SCALE GENOMIC DNA]</scope>
    <source>
        <strain evidence="4 5">JCM 14942</strain>
    </source>
</reference>
<feature type="region of interest" description="Disordered" evidence="1">
    <location>
        <begin position="318"/>
        <end position="339"/>
    </location>
</feature>
<protein>
    <recommendedName>
        <fullName evidence="3">VWFA domain-containing protein</fullName>
    </recommendedName>
</protein>
<name>A0ABN2ACF3_9ACTN</name>
<dbReference type="CDD" id="cd00198">
    <property type="entry name" value="vWFA"/>
    <property type="match status" value="1"/>
</dbReference>
<keyword evidence="5" id="KW-1185">Reference proteome</keyword>
<sequence length="339" mass="35006">MRVPVSVVAWGLAGGLVSATLVAPATASASTTAGAQAAAACVPAKNIQAIIDDSGSMSGTDPTRLRVQAMNLLIDALAASTTLGATEFGTSVADVFAPAAVGPTAPAMKNALNAAIQADNGATDYNLAFSTARAVNPGATARIFLTDGGHNSGAYANAHLNPAPQAQTPTYVIGFSPGLSGTTDQARLQQIANETGGAYYALPDAQALQSVMNDIQTRLTCQSATKTFVDNIKPGKSKKHGVKIKKKSRSAQLTLSWTSPLDTFKIKKLRIVRNGRVVAVKGRNLKVKTKKGTTYLVIKVTKLTPGKLKFKVKNTAAGSGAPEVTVTTQVSQSKKKSGK</sequence>
<keyword evidence="2" id="KW-0732">Signal</keyword>
<dbReference type="InterPro" id="IPR002035">
    <property type="entry name" value="VWF_A"/>
</dbReference>
<proteinExistence type="predicted"/>
<feature type="domain" description="VWFA" evidence="3">
    <location>
        <begin position="46"/>
        <end position="215"/>
    </location>
</feature>
<dbReference type="PROSITE" id="PS50234">
    <property type="entry name" value="VWFA"/>
    <property type="match status" value="1"/>
</dbReference>
<dbReference type="Proteomes" id="UP001500842">
    <property type="component" value="Unassembled WGS sequence"/>
</dbReference>
<evidence type="ECO:0000313" key="4">
    <source>
        <dbReference type="EMBL" id="GAA1516265.1"/>
    </source>
</evidence>
<organism evidence="4 5">
    <name type="scientific">Nocardioides humi</name>
    <dbReference type="NCBI Taxonomy" id="449461"/>
    <lineage>
        <taxon>Bacteria</taxon>
        <taxon>Bacillati</taxon>
        <taxon>Actinomycetota</taxon>
        <taxon>Actinomycetes</taxon>
        <taxon>Propionibacteriales</taxon>
        <taxon>Nocardioidaceae</taxon>
        <taxon>Nocardioides</taxon>
    </lineage>
</organism>
<accession>A0ABN2ACF3</accession>
<evidence type="ECO:0000259" key="3">
    <source>
        <dbReference type="PROSITE" id="PS50234"/>
    </source>
</evidence>
<gene>
    <name evidence="4" type="ORF">GCM10009788_20610</name>
</gene>
<feature type="signal peptide" evidence="2">
    <location>
        <begin position="1"/>
        <end position="29"/>
    </location>
</feature>
<dbReference type="Pfam" id="PF00092">
    <property type="entry name" value="VWA"/>
    <property type="match status" value="1"/>
</dbReference>